<gene>
    <name evidence="1" type="ORF">AWB74_02360</name>
</gene>
<sequence>MTSGVEGVWWDEVKTKVSGFPSPGVFHIHPVGLVGNFAEASGCACGCCYVEKFNIVKWVGQKIHFGPEFKGSIALERSPSLDRLFSTNQISESERRILVAMSPNEGNMDAVQAWDSEIFTAGACQKTVNLSGDGEFTRQVAEFKVENEAAYQRLFEACGWSVTTNAGPTSSSTMYYRDLELTRGRDFTGPELYDLMRVGCTEETRGKKVRHRPLASIANAVVSPEFQDKQVRDFVARLRLVVGMIPRGYSFRVRDYFQTDLGRAAALDQHVNRPNNVRPDIGAALDTFFRAHPSVDRDPSRWGEARAAYESEILSHYSQVRRMNQGAARFSALRGRLA</sequence>
<name>A0A158I3R5_9BURK</name>
<proteinExistence type="predicted"/>
<protein>
    <submittedName>
        <fullName evidence="1">Uncharacterized protein</fullName>
    </submittedName>
</protein>
<accession>A0A158I3R5</accession>
<dbReference type="AlphaFoldDB" id="A0A158I3R5"/>
<keyword evidence="2" id="KW-1185">Reference proteome</keyword>
<comment type="caution">
    <text evidence="1">The sequence shown here is derived from an EMBL/GenBank/DDBJ whole genome shotgun (WGS) entry which is preliminary data.</text>
</comment>
<organism evidence="1 2">
    <name type="scientific">Caballeronia arvi</name>
    <dbReference type="NCBI Taxonomy" id="1777135"/>
    <lineage>
        <taxon>Bacteria</taxon>
        <taxon>Pseudomonadati</taxon>
        <taxon>Pseudomonadota</taxon>
        <taxon>Betaproteobacteria</taxon>
        <taxon>Burkholderiales</taxon>
        <taxon>Burkholderiaceae</taxon>
        <taxon>Caballeronia</taxon>
    </lineage>
</organism>
<dbReference type="Proteomes" id="UP000055019">
    <property type="component" value="Unassembled WGS sequence"/>
</dbReference>
<dbReference type="EMBL" id="FCOM02000008">
    <property type="protein sequence ID" value="SAL51224.1"/>
    <property type="molecule type" value="Genomic_DNA"/>
</dbReference>
<evidence type="ECO:0000313" key="2">
    <source>
        <dbReference type="Proteomes" id="UP000055019"/>
    </source>
</evidence>
<reference evidence="1" key="1">
    <citation type="submission" date="2016-01" db="EMBL/GenBank/DDBJ databases">
        <authorList>
            <person name="Peeters C."/>
        </authorList>
    </citation>
    <scope>NUCLEOTIDE SEQUENCE [LARGE SCALE GENOMIC DNA]</scope>
    <source>
        <strain evidence="1">LMG 29317</strain>
    </source>
</reference>
<evidence type="ECO:0000313" key="1">
    <source>
        <dbReference type="EMBL" id="SAL51224.1"/>
    </source>
</evidence>